<keyword evidence="10 16" id="KW-0798">TonB box</keyword>
<dbReference type="EMBL" id="JBDIVE010000002">
    <property type="protein sequence ID" value="MEN3067749.1"/>
    <property type="molecule type" value="Genomic_DNA"/>
</dbReference>
<accession>A0ABU9YVJ4</accession>
<feature type="short sequence motif" description="TonB C-terminal box" evidence="15">
    <location>
        <begin position="807"/>
        <end position="824"/>
    </location>
</feature>
<sequence>MNTAATTASPSFPQRPGLRPIAQAVSVALCSLALCSISPTALAQASSAAQAGSARQQYNIPAGPLAAALRSLASSANVLLSFTAEQTQAKTTAGIKGQYSVQDALAALLTDTGLQAVPIEQGGFVLRPLPAGLSSQAKPAKDLALPAVTVTGHAPLANDTPDSYAGGQVARGARLGILGNVDIMDAPFNVTAYTAQTIADQQSTTVGDVLRNDPSVRFTTSDGHNSENMTIRGFDINSSELAFNGLYGLMPGTHVPTEFLERVEVFKGPAAMLSGMAPSGAVGGVINLVPKRATDAPLTRLTSSYISSSRLGLAADISRRFGEEKRLGVRFNGSANNGKTELEGQKKDENFSTVAVDYRGDHWKLEFDAYDVKQDQSNGSPLMVYFGTLGHVLKAPDASKNALQGTYAKQRTEGAMLRGEIDLNRQLSAYASIGQARYNYEGYINGTRTIVLADDGRSTGTTYNQAGYTRSISAETGLRGNFATGSVAHRVVASYSSLQTTSGAASVATSANYTTNLYNPNSNPVLAGAHGAVVRSADNAYTGLALSDTLSMLDDELLLTLGARNQHVRQKMASPRAYDETAITPLAGVVFKPWGPDVSLYANYIEGLSPGVTVGTTYANSGETLAPYKTRQAETGVKWAVGDFTNTVSLFRILKPSTVSISNGSALPTLALDGEQVNRGVEWNIFGKLSTQTRILGGAAYTQGKQVRAATASNNGKKAPGVPEWTANLGGEWDTPYLSGLTLDTRLIYTDSQYLDAANTLQIPSWTRWDLGARYSTRIAGKAVVLRANIENVTDRNYWSGRFNEGYATLGAPRTYKLSATVDF</sequence>
<keyword evidence="3 14" id="KW-0813">Transport</keyword>
<keyword evidence="8" id="KW-0408">Iron</keyword>
<keyword evidence="4 14" id="KW-1134">Transmembrane beta strand</keyword>
<dbReference type="PROSITE" id="PS01156">
    <property type="entry name" value="TONB_DEPENDENT_REC_2"/>
    <property type="match status" value="1"/>
</dbReference>
<dbReference type="NCBIfam" id="TIGR01783">
    <property type="entry name" value="TonB-siderophor"/>
    <property type="match status" value="1"/>
</dbReference>
<dbReference type="Gene3D" id="2.40.170.20">
    <property type="entry name" value="TonB-dependent receptor, beta-barrel domain"/>
    <property type="match status" value="1"/>
</dbReference>
<dbReference type="InterPro" id="IPR000531">
    <property type="entry name" value="Beta-barrel_TonB"/>
</dbReference>
<evidence type="ECO:0000256" key="13">
    <source>
        <dbReference type="ARBA" id="ARBA00023237"/>
    </source>
</evidence>
<dbReference type="InterPro" id="IPR037066">
    <property type="entry name" value="Plug_dom_sf"/>
</dbReference>
<dbReference type="Pfam" id="PF07660">
    <property type="entry name" value="STN"/>
    <property type="match status" value="1"/>
</dbReference>
<evidence type="ECO:0000256" key="12">
    <source>
        <dbReference type="ARBA" id="ARBA00023170"/>
    </source>
</evidence>
<keyword evidence="9" id="KW-0406">Ion transport</keyword>
<keyword evidence="12 19" id="KW-0675">Receptor</keyword>
<proteinExistence type="inferred from homology"/>
<dbReference type="Gene3D" id="2.170.130.10">
    <property type="entry name" value="TonB-dependent receptor, plug domain"/>
    <property type="match status" value="1"/>
</dbReference>
<dbReference type="PANTHER" id="PTHR32552">
    <property type="entry name" value="FERRICHROME IRON RECEPTOR-RELATED"/>
    <property type="match status" value="1"/>
</dbReference>
<evidence type="ECO:0000256" key="16">
    <source>
        <dbReference type="RuleBase" id="RU003357"/>
    </source>
</evidence>
<evidence type="ECO:0000256" key="2">
    <source>
        <dbReference type="ARBA" id="ARBA00009810"/>
    </source>
</evidence>
<evidence type="ECO:0000256" key="8">
    <source>
        <dbReference type="ARBA" id="ARBA00023004"/>
    </source>
</evidence>
<keyword evidence="6 14" id="KW-0812">Transmembrane</keyword>
<feature type="domain" description="Secretin/TonB short N-terminal" evidence="18">
    <location>
        <begin position="78"/>
        <end position="129"/>
    </location>
</feature>
<evidence type="ECO:0000256" key="1">
    <source>
        <dbReference type="ARBA" id="ARBA00004571"/>
    </source>
</evidence>
<keyword evidence="13 14" id="KW-0998">Cell outer membrane</keyword>
<dbReference type="PROSITE" id="PS52016">
    <property type="entry name" value="TONB_DEPENDENT_REC_3"/>
    <property type="match status" value="1"/>
</dbReference>
<gene>
    <name evidence="19" type="ORF">ABDB84_04605</name>
</gene>
<dbReference type="Pfam" id="PF07715">
    <property type="entry name" value="Plug"/>
    <property type="match status" value="1"/>
</dbReference>
<keyword evidence="11 14" id="KW-0472">Membrane</keyword>
<evidence type="ECO:0000256" key="5">
    <source>
        <dbReference type="ARBA" id="ARBA00022496"/>
    </source>
</evidence>
<keyword evidence="5" id="KW-0410">Iron transport</keyword>
<dbReference type="InterPro" id="IPR036942">
    <property type="entry name" value="Beta-barrel_TonB_sf"/>
</dbReference>
<dbReference type="InterPro" id="IPR010917">
    <property type="entry name" value="TonB_rcpt_CS"/>
</dbReference>
<feature type="chain" id="PRO_5045334503" evidence="17">
    <location>
        <begin position="44"/>
        <end position="824"/>
    </location>
</feature>
<dbReference type="InterPro" id="IPR012910">
    <property type="entry name" value="Plug_dom"/>
</dbReference>
<comment type="similarity">
    <text evidence="2 14 16">Belongs to the TonB-dependent receptor family.</text>
</comment>
<evidence type="ECO:0000256" key="10">
    <source>
        <dbReference type="ARBA" id="ARBA00023077"/>
    </source>
</evidence>
<dbReference type="InterPro" id="IPR011662">
    <property type="entry name" value="Secretin/TonB_short_N"/>
</dbReference>
<dbReference type="CDD" id="cd01347">
    <property type="entry name" value="ligand_gated_channel"/>
    <property type="match status" value="1"/>
</dbReference>
<dbReference type="Gene3D" id="3.55.50.30">
    <property type="match status" value="1"/>
</dbReference>
<evidence type="ECO:0000256" key="14">
    <source>
        <dbReference type="PROSITE-ProRule" id="PRU01360"/>
    </source>
</evidence>
<evidence type="ECO:0000256" key="6">
    <source>
        <dbReference type="ARBA" id="ARBA00022692"/>
    </source>
</evidence>
<organism evidence="19 20">
    <name type="scientific">Uliginosibacterium sediminicola</name>
    <dbReference type="NCBI Taxonomy" id="2024550"/>
    <lineage>
        <taxon>Bacteria</taxon>
        <taxon>Pseudomonadati</taxon>
        <taxon>Pseudomonadota</taxon>
        <taxon>Betaproteobacteria</taxon>
        <taxon>Rhodocyclales</taxon>
        <taxon>Zoogloeaceae</taxon>
        <taxon>Uliginosibacterium</taxon>
    </lineage>
</organism>
<evidence type="ECO:0000256" key="9">
    <source>
        <dbReference type="ARBA" id="ARBA00023065"/>
    </source>
</evidence>
<dbReference type="InterPro" id="IPR010105">
    <property type="entry name" value="TonB_sidphr_rcpt"/>
</dbReference>
<comment type="subcellular location">
    <subcellularLocation>
        <location evidence="1 14">Cell outer membrane</location>
        <topology evidence="1 14">Multi-pass membrane protein</topology>
    </subcellularLocation>
</comment>
<comment type="caution">
    <text evidence="19">The sequence shown here is derived from an EMBL/GenBank/DDBJ whole genome shotgun (WGS) entry which is preliminary data.</text>
</comment>
<evidence type="ECO:0000256" key="3">
    <source>
        <dbReference type="ARBA" id="ARBA00022448"/>
    </source>
</evidence>
<name>A0ABU9YVJ4_9RHOO</name>
<keyword evidence="20" id="KW-1185">Reference proteome</keyword>
<dbReference type="SMART" id="SM00965">
    <property type="entry name" value="STN"/>
    <property type="match status" value="1"/>
</dbReference>
<evidence type="ECO:0000313" key="19">
    <source>
        <dbReference type="EMBL" id="MEN3067749.1"/>
    </source>
</evidence>
<dbReference type="Proteomes" id="UP001410394">
    <property type="component" value="Unassembled WGS sequence"/>
</dbReference>
<protein>
    <submittedName>
        <fullName evidence="19">TonB-dependent receptor</fullName>
    </submittedName>
</protein>
<reference evidence="19 20" key="1">
    <citation type="journal article" date="2018" name="Int. J. Syst. Evol. Microbiol.">
        <title>Uliginosibacterium sediminicola sp. nov., isolated from freshwater sediment.</title>
        <authorList>
            <person name="Hwang W.M."/>
            <person name="Kim S.M."/>
            <person name="Kang K."/>
            <person name="Ahn T.Y."/>
        </authorList>
    </citation>
    <scope>NUCLEOTIDE SEQUENCE [LARGE SCALE GENOMIC DNA]</scope>
    <source>
        <strain evidence="19 20">M1-21</strain>
    </source>
</reference>
<keyword evidence="7 17" id="KW-0732">Signal</keyword>
<evidence type="ECO:0000313" key="20">
    <source>
        <dbReference type="Proteomes" id="UP001410394"/>
    </source>
</evidence>
<dbReference type="Pfam" id="PF00593">
    <property type="entry name" value="TonB_dep_Rec_b-barrel"/>
    <property type="match status" value="1"/>
</dbReference>
<evidence type="ECO:0000256" key="17">
    <source>
        <dbReference type="SAM" id="SignalP"/>
    </source>
</evidence>
<dbReference type="RefSeq" id="WP_345918515.1">
    <property type="nucleotide sequence ID" value="NZ_JBDIVE010000002.1"/>
</dbReference>
<evidence type="ECO:0000259" key="18">
    <source>
        <dbReference type="SMART" id="SM00965"/>
    </source>
</evidence>
<evidence type="ECO:0000256" key="4">
    <source>
        <dbReference type="ARBA" id="ARBA00022452"/>
    </source>
</evidence>
<dbReference type="PANTHER" id="PTHR32552:SF82">
    <property type="entry name" value="FCUA PROTEIN"/>
    <property type="match status" value="1"/>
</dbReference>
<feature type="signal peptide" evidence="17">
    <location>
        <begin position="1"/>
        <end position="43"/>
    </location>
</feature>
<evidence type="ECO:0000256" key="15">
    <source>
        <dbReference type="PROSITE-ProRule" id="PRU10144"/>
    </source>
</evidence>
<dbReference type="InterPro" id="IPR039426">
    <property type="entry name" value="TonB-dep_rcpt-like"/>
</dbReference>
<evidence type="ECO:0000256" key="11">
    <source>
        <dbReference type="ARBA" id="ARBA00023136"/>
    </source>
</evidence>
<dbReference type="SUPFAM" id="SSF56935">
    <property type="entry name" value="Porins"/>
    <property type="match status" value="1"/>
</dbReference>
<evidence type="ECO:0000256" key="7">
    <source>
        <dbReference type="ARBA" id="ARBA00022729"/>
    </source>
</evidence>